<comment type="caution">
    <text evidence="3">The sequence shown here is derived from an EMBL/GenBank/DDBJ whole genome shotgun (WGS) entry which is preliminary data.</text>
</comment>
<feature type="domain" description="HAT C-terminal dimerisation" evidence="2">
    <location>
        <begin position="2"/>
        <end position="50"/>
    </location>
</feature>
<dbReference type="AlphaFoldDB" id="A0A8J5M1D9"/>
<feature type="region of interest" description="Disordered" evidence="1">
    <location>
        <begin position="80"/>
        <end position="105"/>
    </location>
</feature>
<evidence type="ECO:0000313" key="3">
    <source>
        <dbReference type="EMBL" id="KAG6529384.1"/>
    </source>
</evidence>
<evidence type="ECO:0000313" key="4">
    <source>
        <dbReference type="Proteomes" id="UP000734854"/>
    </source>
</evidence>
<dbReference type="GO" id="GO:0046983">
    <property type="term" value="F:protein dimerization activity"/>
    <property type="evidence" value="ECO:0007669"/>
    <property type="project" value="InterPro"/>
</dbReference>
<dbReference type="PANTHER" id="PTHR23272:SF179">
    <property type="entry name" value="ZINC FINGER BED DOMAIN-CONTAINING PROTEIN RICESLEEPER 2-LIKE ISOFORM X1"/>
    <property type="match status" value="1"/>
</dbReference>
<proteinExistence type="predicted"/>
<name>A0A8J5M1D9_ZINOF</name>
<keyword evidence="4" id="KW-1185">Reference proteome</keyword>
<dbReference type="Proteomes" id="UP000734854">
    <property type="component" value="Unassembled WGS sequence"/>
</dbReference>
<sequence>MSLARDILVIPILTVASESAFSTSGRLVSSHRSRLHPKTIETLMSAQSWLSNEKQATSSQETKAYYSSVEYDEDTIDVDGVNPKAVDSLGDPEEVLAIQTEPREQ</sequence>
<reference evidence="3 4" key="1">
    <citation type="submission" date="2020-08" db="EMBL/GenBank/DDBJ databases">
        <title>Plant Genome Project.</title>
        <authorList>
            <person name="Zhang R.-G."/>
        </authorList>
    </citation>
    <scope>NUCLEOTIDE SEQUENCE [LARGE SCALE GENOMIC DNA]</scope>
    <source>
        <tissue evidence="3">Rhizome</tissue>
    </source>
</reference>
<dbReference type="InterPro" id="IPR012337">
    <property type="entry name" value="RNaseH-like_sf"/>
</dbReference>
<dbReference type="Pfam" id="PF05699">
    <property type="entry name" value="Dimer_Tnp_hAT"/>
    <property type="match status" value="1"/>
</dbReference>
<dbReference type="EMBL" id="JACMSC010000003">
    <property type="protein sequence ID" value="KAG6529384.1"/>
    <property type="molecule type" value="Genomic_DNA"/>
</dbReference>
<accession>A0A8J5M1D9</accession>
<dbReference type="InterPro" id="IPR008906">
    <property type="entry name" value="HATC_C_dom"/>
</dbReference>
<protein>
    <recommendedName>
        <fullName evidence="2">HAT C-terminal dimerisation domain-containing protein</fullName>
    </recommendedName>
</protein>
<dbReference type="SUPFAM" id="SSF53098">
    <property type="entry name" value="Ribonuclease H-like"/>
    <property type="match status" value="1"/>
</dbReference>
<evidence type="ECO:0000259" key="2">
    <source>
        <dbReference type="Pfam" id="PF05699"/>
    </source>
</evidence>
<dbReference type="PANTHER" id="PTHR23272">
    <property type="entry name" value="BED FINGER-RELATED"/>
    <property type="match status" value="1"/>
</dbReference>
<evidence type="ECO:0000256" key="1">
    <source>
        <dbReference type="SAM" id="MobiDB-lite"/>
    </source>
</evidence>
<organism evidence="3 4">
    <name type="scientific">Zingiber officinale</name>
    <name type="common">Ginger</name>
    <name type="synonym">Amomum zingiber</name>
    <dbReference type="NCBI Taxonomy" id="94328"/>
    <lineage>
        <taxon>Eukaryota</taxon>
        <taxon>Viridiplantae</taxon>
        <taxon>Streptophyta</taxon>
        <taxon>Embryophyta</taxon>
        <taxon>Tracheophyta</taxon>
        <taxon>Spermatophyta</taxon>
        <taxon>Magnoliopsida</taxon>
        <taxon>Liliopsida</taxon>
        <taxon>Zingiberales</taxon>
        <taxon>Zingiberaceae</taxon>
        <taxon>Zingiber</taxon>
    </lineage>
</organism>
<gene>
    <name evidence="3" type="ORF">ZIOFF_011582</name>
</gene>